<proteinExistence type="predicted"/>
<comment type="caution">
    <text evidence="1">The sequence shown here is derived from an EMBL/GenBank/DDBJ whole genome shotgun (WGS) entry which is preliminary data.</text>
</comment>
<reference evidence="1" key="1">
    <citation type="submission" date="2021-06" db="EMBL/GenBank/DDBJ databases">
        <authorList>
            <person name="Kallberg Y."/>
            <person name="Tangrot J."/>
            <person name="Rosling A."/>
        </authorList>
    </citation>
    <scope>NUCLEOTIDE SEQUENCE</scope>
    <source>
        <strain evidence="1">CL356</strain>
    </source>
</reference>
<protein>
    <submittedName>
        <fullName evidence="1">10099_t:CDS:1</fullName>
    </submittedName>
</protein>
<name>A0ACA9L7D8_9GLOM</name>
<gene>
    <name evidence="1" type="ORF">ACOLOM_LOCUS3382</name>
</gene>
<dbReference type="Proteomes" id="UP000789525">
    <property type="component" value="Unassembled WGS sequence"/>
</dbReference>
<dbReference type="EMBL" id="CAJVPT010004992">
    <property type="protein sequence ID" value="CAG8514798.1"/>
    <property type="molecule type" value="Genomic_DNA"/>
</dbReference>
<accession>A0ACA9L7D8</accession>
<sequence length="356" mass="37493">MSTTNTNVPVGNSNQGVTAGPATGPMTNASTLTQGSATKPKSGTAPSVTRGANRGVNRIAARGRGGFAGGPGIIEVSTQGEILHEGIPQSKELTHLSELKEVASEHVHKESVGTTSGIQKGGAASLAQSALGKYATAISEETGIPPLSVQGMVPPAEKVDEEKLVKELKEEAQERVAYEVSHMGRVPQAGPARKVEEAAKRLEEVVNMNKSESQTVYTTPPVSPPLSTTAVSKSGAILHEGIEQEMEFQHLSELKEVAEEIGVNPSIVQKMVPKAGYHVDESKLTQEIKDEAQKRSEYEKNKLGFVLPAGPAAKIEEAAEKLMQSLKISEPEVSPTQEHSATVPASTTQSGNATLQ</sequence>
<evidence type="ECO:0000313" key="2">
    <source>
        <dbReference type="Proteomes" id="UP000789525"/>
    </source>
</evidence>
<evidence type="ECO:0000313" key="1">
    <source>
        <dbReference type="EMBL" id="CAG8514798.1"/>
    </source>
</evidence>
<keyword evidence="2" id="KW-1185">Reference proteome</keyword>
<organism evidence="1 2">
    <name type="scientific">Acaulospora colombiana</name>
    <dbReference type="NCBI Taxonomy" id="27376"/>
    <lineage>
        <taxon>Eukaryota</taxon>
        <taxon>Fungi</taxon>
        <taxon>Fungi incertae sedis</taxon>
        <taxon>Mucoromycota</taxon>
        <taxon>Glomeromycotina</taxon>
        <taxon>Glomeromycetes</taxon>
        <taxon>Diversisporales</taxon>
        <taxon>Acaulosporaceae</taxon>
        <taxon>Acaulospora</taxon>
    </lineage>
</organism>